<keyword evidence="2" id="KW-1185">Reference proteome</keyword>
<accession>A0AAV4R5N4</accession>
<proteinExistence type="predicted"/>
<evidence type="ECO:0000313" key="1">
    <source>
        <dbReference type="EMBL" id="GIY15936.1"/>
    </source>
</evidence>
<comment type="caution">
    <text evidence="1">The sequence shown here is derived from an EMBL/GenBank/DDBJ whole genome shotgun (WGS) entry which is preliminary data.</text>
</comment>
<evidence type="ECO:0000313" key="2">
    <source>
        <dbReference type="Proteomes" id="UP001054945"/>
    </source>
</evidence>
<sequence length="83" mass="9605">MKSDHELLWVGERCADGISIKRGFERDCLLHADNRPWGLRAGFYDSTRMVLRLVQEGSVRREEGFYCFSGRGGMLSTRTIYFP</sequence>
<protein>
    <submittedName>
        <fullName evidence="1">Uncharacterized protein</fullName>
    </submittedName>
</protein>
<organism evidence="1 2">
    <name type="scientific">Caerostris extrusa</name>
    <name type="common">Bark spider</name>
    <name type="synonym">Caerostris bankana</name>
    <dbReference type="NCBI Taxonomy" id="172846"/>
    <lineage>
        <taxon>Eukaryota</taxon>
        <taxon>Metazoa</taxon>
        <taxon>Ecdysozoa</taxon>
        <taxon>Arthropoda</taxon>
        <taxon>Chelicerata</taxon>
        <taxon>Arachnida</taxon>
        <taxon>Araneae</taxon>
        <taxon>Araneomorphae</taxon>
        <taxon>Entelegynae</taxon>
        <taxon>Araneoidea</taxon>
        <taxon>Araneidae</taxon>
        <taxon>Caerostris</taxon>
    </lineage>
</organism>
<gene>
    <name evidence="1" type="ORF">CEXT_653151</name>
</gene>
<reference evidence="1 2" key="1">
    <citation type="submission" date="2021-06" db="EMBL/GenBank/DDBJ databases">
        <title>Caerostris extrusa draft genome.</title>
        <authorList>
            <person name="Kono N."/>
            <person name="Arakawa K."/>
        </authorList>
    </citation>
    <scope>NUCLEOTIDE SEQUENCE [LARGE SCALE GENOMIC DNA]</scope>
</reference>
<dbReference type="EMBL" id="BPLR01007305">
    <property type="protein sequence ID" value="GIY15936.1"/>
    <property type="molecule type" value="Genomic_DNA"/>
</dbReference>
<dbReference type="Proteomes" id="UP001054945">
    <property type="component" value="Unassembled WGS sequence"/>
</dbReference>
<name>A0AAV4R5N4_CAEEX</name>
<dbReference type="AlphaFoldDB" id="A0AAV4R5N4"/>